<protein>
    <submittedName>
        <fullName evidence="1">Nucleotide pyrophosphohydrolase</fullName>
    </submittedName>
</protein>
<dbReference type="GO" id="GO:0009143">
    <property type="term" value="P:nucleoside triphosphate catabolic process"/>
    <property type="evidence" value="ECO:0007669"/>
    <property type="project" value="InterPro"/>
</dbReference>
<dbReference type="Gene3D" id="1.10.287.1080">
    <property type="entry name" value="MazG-like"/>
    <property type="match status" value="1"/>
</dbReference>
<dbReference type="SUPFAM" id="SSF101386">
    <property type="entry name" value="all-alpha NTP pyrophosphatases"/>
    <property type="match status" value="1"/>
</dbReference>
<name>A0A7V2F3M2_UNCEI</name>
<accession>A0A7V2F3M2</accession>
<organism evidence="1">
    <name type="scientific">Eiseniibacteriota bacterium</name>
    <dbReference type="NCBI Taxonomy" id="2212470"/>
    <lineage>
        <taxon>Bacteria</taxon>
        <taxon>Candidatus Eiseniibacteriota</taxon>
    </lineage>
</organism>
<dbReference type="InterPro" id="IPR052555">
    <property type="entry name" value="dCTP_Pyrophosphatase"/>
</dbReference>
<gene>
    <name evidence="1" type="ORF">ENO08_01230</name>
</gene>
<dbReference type="CDD" id="cd11537">
    <property type="entry name" value="NTP-PPase_RS21-C6_like"/>
    <property type="match status" value="1"/>
</dbReference>
<dbReference type="InterPro" id="IPR025984">
    <property type="entry name" value="DCTPP"/>
</dbReference>
<proteinExistence type="predicted"/>
<reference evidence="1" key="1">
    <citation type="journal article" date="2020" name="mSystems">
        <title>Genome- and Community-Level Interaction Insights into Carbon Utilization and Element Cycling Functions of Hydrothermarchaeota in Hydrothermal Sediment.</title>
        <authorList>
            <person name="Zhou Z."/>
            <person name="Liu Y."/>
            <person name="Xu W."/>
            <person name="Pan J."/>
            <person name="Luo Z.H."/>
            <person name="Li M."/>
        </authorList>
    </citation>
    <scope>NUCLEOTIDE SEQUENCE [LARGE SCALE GENOMIC DNA]</scope>
    <source>
        <strain evidence="1">SpSt-1233</strain>
    </source>
</reference>
<evidence type="ECO:0000313" key="1">
    <source>
        <dbReference type="EMBL" id="HER43066.1"/>
    </source>
</evidence>
<dbReference type="GO" id="GO:0047429">
    <property type="term" value="F:nucleoside triphosphate diphosphatase activity"/>
    <property type="evidence" value="ECO:0007669"/>
    <property type="project" value="InterPro"/>
</dbReference>
<dbReference type="EMBL" id="DSEC01000087">
    <property type="protein sequence ID" value="HER43066.1"/>
    <property type="molecule type" value="Genomic_DNA"/>
</dbReference>
<dbReference type="AlphaFoldDB" id="A0A7V2F3M2"/>
<comment type="caution">
    <text evidence="1">The sequence shown here is derived from an EMBL/GenBank/DDBJ whole genome shotgun (WGS) entry which is preliminary data.</text>
</comment>
<sequence length="114" mass="13366">MEELIKKLRELAAERDWEQFHSPKNLSMALAVEVAEILEHFQWVTEERSRNLDPETFRKVREEIGDVQIYLARLSDQLGISPIEAALEKLEINRKKYPPEKARGKATKSTDFDR</sequence>
<dbReference type="Proteomes" id="UP000886069">
    <property type="component" value="Unassembled WGS sequence"/>
</dbReference>
<dbReference type="PANTHER" id="PTHR46523:SF1">
    <property type="entry name" value="DCTP PYROPHOSPHATASE 1"/>
    <property type="match status" value="1"/>
</dbReference>
<dbReference type="Pfam" id="PF12643">
    <property type="entry name" value="MazG-like"/>
    <property type="match status" value="1"/>
</dbReference>
<dbReference type="PANTHER" id="PTHR46523">
    <property type="entry name" value="DCTP PYROPHOSPHATASE 1"/>
    <property type="match status" value="1"/>
</dbReference>
<dbReference type="PIRSF" id="PIRSF029826">
    <property type="entry name" value="UCP029826_pph"/>
    <property type="match status" value="1"/>
</dbReference>